<proteinExistence type="inferred from homology"/>
<evidence type="ECO:0000259" key="2">
    <source>
        <dbReference type="Pfam" id="PF03816"/>
    </source>
</evidence>
<organism evidence="3 4">
    <name type="scientific">Candidatus Spechtbacteria bacterium RIFCSPHIGHO2_01_FULL_43_30</name>
    <dbReference type="NCBI Taxonomy" id="1802158"/>
    <lineage>
        <taxon>Bacteria</taxon>
        <taxon>Candidatus Spechtiibacteriota</taxon>
    </lineage>
</organism>
<comment type="similarity">
    <text evidence="1">Belongs to the LytR/CpsA/Psr (LCP) family.</text>
</comment>
<dbReference type="PANTHER" id="PTHR33392">
    <property type="entry name" value="POLYISOPRENYL-TEICHOIC ACID--PEPTIDOGLYCAN TEICHOIC ACID TRANSFERASE TAGU"/>
    <property type="match status" value="1"/>
</dbReference>
<reference evidence="3 4" key="1">
    <citation type="journal article" date="2016" name="Nat. Commun.">
        <title>Thousands of microbial genomes shed light on interconnected biogeochemical processes in an aquifer system.</title>
        <authorList>
            <person name="Anantharaman K."/>
            <person name="Brown C.T."/>
            <person name="Hug L.A."/>
            <person name="Sharon I."/>
            <person name="Castelle C.J."/>
            <person name="Probst A.J."/>
            <person name="Thomas B.C."/>
            <person name="Singh A."/>
            <person name="Wilkins M.J."/>
            <person name="Karaoz U."/>
            <person name="Brodie E.L."/>
            <person name="Williams K.H."/>
            <person name="Hubbard S.S."/>
            <person name="Banfield J.F."/>
        </authorList>
    </citation>
    <scope>NUCLEOTIDE SEQUENCE [LARGE SCALE GENOMIC DNA]</scope>
</reference>
<evidence type="ECO:0000313" key="4">
    <source>
        <dbReference type="Proteomes" id="UP000177932"/>
    </source>
</evidence>
<dbReference type="EMBL" id="MHOD01000001">
    <property type="protein sequence ID" value="OGZ58741.1"/>
    <property type="molecule type" value="Genomic_DNA"/>
</dbReference>
<dbReference type="InterPro" id="IPR004474">
    <property type="entry name" value="LytR_CpsA_psr"/>
</dbReference>
<dbReference type="Pfam" id="PF03816">
    <property type="entry name" value="LytR_cpsA_psr"/>
    <property type="match status" value="1"/>
</dbReference>
<dbReference type="STRING" id="1802158.A2827_00450"/>
<dbReference type="PANTHER" id="PTHR33392:SF6">
    <property type="entry name" value="POLYISOPRENYL-TEICHOIC ACID--PEPTIDOGLYCAN TEICHOIC ACID TRANSFERASE TAGU"/>
    <property type="match status" value="1"/>
</dbReference>
<accession>A0A1G2H903</accession>
<evidence type="ECO:0000256" key="1">
    <source>
        <dbReference type="ARBA" id="ARBA00006068"/>
    </source>
</evidence>
<sequence>MRILISVIILSAIALLGISTFSGVLYQRGIIYIGDIPKTSPEASSAKLTFVKKTLDTILSGTQNVENQQIILKGEDTDQINFLFLGIGGEEHVSGKYLTDTIIVGVFIPSNKKTAFISIPRDLLVLSPNGGGYTRINALYAMPPKGEPEDKGSPGSRGVEHTKKTIAAITGIQADYYAIIDLEGVEEIVSILGGINIAQNYNLKDSRFPDKNYGYEIYEIKEGWRYMNGEDAVKYIRTRHTQGGDFDRMKRQQEVAMAIKNKIDGLKSLSGLPKVLSLYEAIQDHFTTNLKFNEIMRLMDLAEGANDSSIILERITAEQGDVLKYDSIIWNGIRASVLSPKAGREEYSEIKDKIETIVTNLKSADTE</sequence>
<dbReference type="Gene3D" id="3.40.630.190">
    <property type="entry name" value="LCP protein"/>
    <property type="match status" value="1"/>
</dbReference>
<evidence type="ECO:0000313" key="3">
    <source>
        <dbReference type="EMBL" id="OGZ58741.1"/>
    </source>
</evidence>
<comment type="caution">
    <text evidence="3">The sequence shown here is derived from an EMBL/GenBank/DDBJ whole genome shotgun (WGS) entry which is preliminary data.</text>
</comment>
<dbReference type="Proteomes" id="UP000177932">
    <property type="component" value="Unassembled WGS sequence"/>
</dbReference>
<dbReference type="NCBIfam" id="TIGR00350">
    <property type="entry name" value="lytR_cpsA_psr"/>
    <property type="match status" value="1"/>
</dbReference>
<feature type="domain" description="Cell envelope-related transcriptional attenuator" evidence="2">
    <location>
        <begin position="99"/>
        <end position="263"/>
    </location>
</feature>
<protein>
    <recommendedName>
        <fullName evidence="2">Cell envelope-related transcriptional attenuator domain-containing protein</fullName>
    </recommendedName>
</protein>
<name>A0A1G2H903_9BACT</name>
<gene>
    <name evidence="3" type="ORF">A2827_00450</name>
</gene>
<dbReference type="AlphaFoldDB" id="A0A1G2H903"/>
<dbReference type="InterPro" id="IPR050922">
    <property type="entry name" value="LytR/CpsA/Psr_CW_biosynth"/>
</dbReference>